<organism evidence="1 2">
    <name type="scientific">Ardenticatena maritima</name>
    <dbReference type="NCBI Taxonomy" id="872965"/>
    <lineage>
        <taxon>Bacteria</taxon>
        <taxon>Bacillati</taxon>
        <taxon>Chloroflexota</taxon>
        <taxon>Ardenticatenia</taxon>
        <taxon>Ardenticatenales</taxon>
        <taxon>Ardenticatenaceae</taxon>
        <taxon>Ardenticatena</taxon>
    </lineage>
</organism>
<dbReference type="Proteomes" id="UP000037784">
    <property type="component" value="Unassembled WGS sequence"/>
</dbReference>
<name>A0A0M9UBI1_9CHLR</name>
<evidence type="ECO:0000313" key="1">
    <source>
        <dbReference type="EMBL" id="GAP61790.1"/>
    </source>
</evidence>
<dbReference type="EMBL" id="BBZA01000015">
    <property type="protein sequence ID" value="GAP61790.1"/>
    <property type="molecule type" value="Genomic_DNA"/>
</dbReference>
<accession>A0A0M9UBI1</accession>
<comment type="caution">
    <text evidence="1">The sequence shown here is derived from an EMBL/GenBank/DDBJ whole genome shotgun (WGS) entry which is preliminary data.</text>
</comment>
<reference evidence="2" key="1">
    <citation type="submission" date="2015-08" db="EMBL/GenBank/DDBJ databases">
        <title>Draft Genome Sequence of a Heterotrophic Facultative Anaerobic Bacterium Ardenticatena maritima Strain 110S.</title>
        <authorList>
            <person name="Kawaichi S."/>
            <person name="Yoshida T."/>
            <person name="Sako Y."/>
            <person name="Nakamura R."/>
        </authorList>
    </citation>
    <scope>NUCLEOTIDE SEQUENCE [LARGE SCALE GENOMIC DNA]</scope>
    <source>
        <strain evidence="2">110S</strain>
    </source>
</reference>
<evidence type="ECO:0000313" key="2">
    <source>
        <dbReference type="Proteomes" id="UP000037784"/>
    </source>
</evidence>
<dbReference type="InParanoid" id="A0A0M9UBI1"/>
<sequence length="51" mass="5626">MPHLPSNCCSACHYTSCESPAKARASAVDNGARLVLSCPFRTMPYRWQPTL</sequence>
<protein>
    <submittedName>
        <fullName evidence="1">Uncharacterized protein</fullName>
    </submittedName>
</protein>
<keyword evidence="2" id="KW-1185">Reference proteome</keyword>
<gene>
    <name evidence="1" type="ORF">ARMA_0214</name>
</gene>
<proteinExistence type="predicted"/>
<dbReference type="AlphaFoldDB" id="A0A0M9UBI1"/>